<dbReference type="Proteomes" id="UP000308197">
    <property type="component" value="Unassembled WGS sequence"/>
</dbReference>
<keyword evidence="2" id="KW-1185">Reference proteome</keyword>
<gene>
    <name evidence="1" type="ORF">K466DRAFT_569239</name>
</gene>
<sequence>MPTPAAPRDSRLLPTPTSIRRDLLERSPTEVETGLQCEEGRRSEPVLVYARWAGSVGGRTHPTGILGTKKHVYSTSIPPEVPLRIGMHVRILATTPAWYSTQDADPESYDTYDAHVVGPITGVAGWKDRKVVLEVRNECQINTVETVKIRIPFAPEVTVHLDASLVPAGQREAQEVDLNTDAVVRARSGDARCGGMECWTPWRRLVGEGFLWEPMVDDVSERPGIKPGRKIRPAHFLGWKEAVEAESEGRAP</sequence>
<name>A0A5C3P5N5_9APHY</name>
<dbReference type="AlphaFoldDB" id="A0A5C3P5N5"/>
<proteinExistence type="predicted"/>
<dbReference type="InParanoid" id="A0A5C3P5N5"/>
<organism evidence="1 2">
    <name type="scientific">Polyporus arcularius HHB13444</name>
    <dbReference type="NCBI Taxonomy" id="1314778"/>
    <lineage>
        <taxon>Eukaryota</taxon>
        <taxon>Fungi</taxon>
        <taxon>Dikarya</taxon>
        <taxon>Basidiomycota</taxon>
        <taxon>Agaricomycotina</taxon>
        <taxon>Agaricomycetes</taxon>
        <taxon>Polyporales</taxon>
        <taxon>Polyporaceae</taxon>
        <taxon>Polyporus</taxon>
    </lineage>
</organism>
<reference evidence="1 2" key="1">
    <citation type="journal article" date="2019" name="Nat. Ecol. Evol.">
        <title>Megaphylogeny resolves global patterns of mushroom evolution.</title>
        <authorList>
            <person name="Varga T."/>
            <person name="Krizsan K."/>
            <person name="Foldi C."/>
            <person name="Dima B."/>
            <person name="Sanchez-Garcia M."/>
            <person name="Sanchez-Ramirez S."/>
            <person name="Szollosi G.J."/>
            <person name="Szarkandi J.G."/>
            <person name="Papp V."/>
            <person name="Albert L."/>
            <person name="Andreopoulos W."/>
            <person name="Angelini C."/>
            <person name="Antonin V."/>
            <person name="Barry K.W."/>
            <person name="Bougher N.L."/>
            <person name="Buchanan P."/>
            <person name="Buyck B."/>
            <person name="Bense V."/>
            <person name="Catcheside P."/>
            <person name="Chovatia M."/>
            <person name="Cooper J."/>
            <person name="Damon W."/>
            <person name="Desjardin D."/>
            <person name="Finy P."/>
            <person name="Geml J."/>
            <person name="Haridas S."/>
            <person name="Hughes K."/>
            <person name="Justo A."/>
            <person name="Karasinski D."/>
            <person name="Kautmanova I."/>
            <person name="Kiss B."/>
            <person name="Kocsube S."/>
            <person name="Kotiranta H."/>
            <person name="LaButti K.M."/>
            <person name="Lechner B.E."/>
            <person name="Liimatainen K."/>
            <person name="Lipzen A."/>
            <person name="Lukacs Z."/>
            <person name="Mihaltcheva S."/>
            <person name="Morgado L.N."/>
            <person name="Niskanen T."/>
            <person name="Noordeloos M.E."/>
            <person name="Ohm R.A."/>
            <person name="Ortiz-Santana B."/>
            <person name="Ovrebo C."/>
            <person name="Racz N."/>
            <person name="Riley R."/>
            <person name="Savchenko A."/>
            <person name="Shiryaev A."/>
            <person name="Soop K."/>
            <person name="Spirin V."/>
            <person name="Szebenyi C."/>
            <person name="Tomsovsky M."/>
            <person name="Tulloss R.E."/>
            <person name="Uehling J."/>
            <person name="Grigoriev I.V."/>
            <person name="Vagvolgyi C."/>
            <person name="Papp T."/>
            <person name="Martin F.M."/>
            <person name="Miettinen O."/>
            <person name="Hibbett D.S."/>
            <person name="Nagy L.G."/>
        </authorList>
    </citation>
    <scope>NUCLEOTIDE SEQUENCE [LARGE SCALE GENOMIC DNA]</scope>
    <source>
        <strain evidence="1 2">HHB13444</strain>
    </source>
</reference>
<accession>A0A5C3P5N5</accession>
<evidence type="ECO:0000313" key="2">
    <source>
        <dbReference type="Proteomes" id="UP000308197"/>
    </source>
</evidence>
<dbReference type="EMBL" id="ML211653">
    <property type="protein sequence ID" value="TFK81113.1"/>
    <property type="molecule type" value="Genomic_DNA"/>
</dbReference>
<evidence type="ECO:0000313" key="1">
    <source>
        <dbReference type="EMBL" id="TFK81113.1"/>
    </source>
</evidence>
<protein>
    <submittedName>
        <fullName evidence="1">Uncharacterized protein</fullName>
    </submittedName>
</protein>